<feature type="domain" description="Gram-positive cocci surface proteins LPxTG" evidence="7">
    <location>
        <begin position="1208"/>
        <end position="1240"/>
    </location>
</feature>
<feature type="compositionally biased region" description="Polar residues" evidence="5">
    <location>
        <begin position="662"/>
        <end position="678"/>
    </location>
</feature>
<accession>A0AAW6D1B9</accession>
<comment type="caution">
    <text evidence="8">The sequence shown here is derived from an EMBL/GenBank/DDBJ whole genome shotgun (WGS) entry which is preliminary data.</text>
</comment>
<evidence type="ECO:0000313" key="8">
    <source>
        <dbReference type="EMBL" id="MDB8612827.1"/>
    </source>
</evidence>
<feature type="region of interest" description="Disordered" evidence="5">
    <location>
        <begin position="650"/>
        <end position="712"/>
    </location>
</feature>
<dbReference type="PROSITE" id="PS50847">
    <property type="entry name" value="GRAM_POS_ANCHORING"/>
    <property type="match status" value="1"/>
</dbReference>
<feature type="region of interest" description="Disordered" evidence="5">
    <location>
        <begin position="1163"/>
        <end position="1213"/>
    </location>
</feature>
<dbReference type="InterPro" id="IPR019931">
    <property type="entry name" value="LPXTG_anchor"/>
</dbReference>
<keyword evidence="6" id="KW-0472">Membrane</keyword>
<proteinExistence type="predicted"/>
<evidence type="ECO:0000313" key="9">
    <source>
        <dbReference type="Proteomes" id="UP001210204"/>
    </source>
</evidence>
<feature type="compositionally biased region" description="Pro residues" evidence="5">
    <location>
        <begin position="1164"/>
        <end position="1178"/>
    </location>
</feature>
<dbReference type="NCBIfam" id="TIGR04308">
    <property type="entry name" value="repeat_SSSPR51"/>
    <property type="match status" value="2"/>
</dbReference>
<sequence>YSGDVVPVKVQAADTNGTTVETTYTPKITPVVPTSEDATTTDIQGATQTGKPVFTEGDSRVPMNDDVPATFDDGSTTKTVDGVGTYTVAADGTVTFVPEKSFVGTAPAVTVVREDKNGTKASATYTPTVTPVTPTAEDTTSTDKQGQTQTGTPTFTPGNPNVPMDDDTPATFEDGSTTKTVPGEGTYTVAPDGTVTFVPEKSFTGEGTGVTVKRVDKNGTPVTAKYTPTVTPVTPTATPAESEAPQGLVQTGTVTFTEGDPVAPIDKDTITLLDETGQPAASVEAKSPAGDVIGTFTVDKETGVVTFTPTDKSYSGDVVPVKVQATDTNGTTVETTYTPKITPVVPTSEDATSTDIQGQTQSGTPSFTPGNPAIPMDDDVPATFEDGSTTKTIPGEGTYTVAPNGTVTFVPEKSFTGEGTGVTVKRVDKNGTPVTAKYTPTVTPVTPTAEPTTSTGKQGQTQTGKPEYTEGDSRVPMNDDVPATFEDGSTTKTVDGVGTYTVAADGTVTFVPEKSFTGKAPAVTVVREDKNGTKASATYTPTVTPVTPTATPAESEAPQGVVQTGTVTFTEGDPVAPIDKDTITLLDENGQPAAAVFAKSPAGDIIGTFTVDKETGVVTFTPTDKSYSGDVVPVKVQAADTNGTTVDTTYTPKITPVVPTSEDATSTDIQGQTQSGKPTFTEGDPNVPIDEDTPATFEDGSTTKTVDGEGTYTVAPDGTVTFVPEKSFTGTATGVTVKRVDKNGTEITAKYTPTVTPVTPTAEPATSTDIQGATQTGKPTFTEGDSRVPMNDDVPATFDDGSTTKTVDGVGTYTVAADGTVTFVPEKSFVGTAPAVTVVREDINGTKASATYTPTVTPVTPTSEPATSTDIQGQTQTGKPSFTPGNPSVPMDDDVPATFEDGSTTKVIPGEGTYTVAPDGTVTFVPEKAFTGTGTGVTVKRVDKNGTAITATYTPTVTPVTPTAESVTSIGNKGQTQTGKPSFTEGDSRVPMNNQVPATFEDGSTTKTIAGVGTYTVAADGTVTFTPETEFTGTAPAVTVVREDVNGTKASATYTPTVLPITKFVDKEGKEIPGYPTVDGEQPKVEIPGYRFVETKKLPNGDIEHVYEQVTTSYVDENGTPIPGYPTEDGQQPKKEIPGYEFVKTIVDENGNTQHIYKQIVTPTPVPDKTPTPEPQPAPQTEEPKAPVLPETKEEAHFINPSDKTAQLPETGSEDSNLAIFGLASLLAGFGLYGAKRRKR</sequence>
<dbReference type="AlphaFoldDB" id="A0AAW6D1B9"/>
<keyword evidence="3" id="KW-0732">Signal</keyword>
<evidence type="ECO:0000259" key="7">
    <source>
        <dbReference type="PROSITE" id="PS50847"/>
    </source>
</evidence>
<dbReference type="EMBL" id="JAQMJT010000001">
    <property type="protein sequence ID" value="MDB8612827.1"/>
    <property type="molecule type" value="Genomic_DNA"/>
</dbReference>
<gene>
    <name evidence="8" type="ORF">PNU26_00190</name>
</gene>
<feature type="region of interest" description="Disordered" evidence="5">
    <location>
        <begin position="121"/>
        <end position="187"/>
    </location>
</feature>
<feature type="compositionally biased region" description="Polar residues" evidence="5">
    <location>
        <begin position="870"/>
        <end position="886"/>
    </location>
</feature>
<dbReference type="Pfam" id="PF19076">
    <property type="entry name" value="CshA_repeat"/>
    <property type="match status" value="10"/>
</dbReference>
<reference evidence="8" key="1">
    <citation type="submission" date="2023-01" db="EMBL/GenBank/DDBJ databases">
        <title>Human gut microbiome strain richness.</title>
        <authorList>
            <person name="Chen-Liaw A."/>
        </authorList>
    </citation>
    <scope>NUCLEOTIDE SEQUENCE</scope>
    <source>
        <strain evidence="8">1001095st1_G4_1001095IJ_161003</strain>
    </source>
</reference>
<evidence type="ECO:0000256" key="1">
    <source>
        <dbReference type="ARBA" id="ARBA00022512"/>
    </source>
</evidence>
<feature type="compositionally biased region" description="Polar residues" evidence="5">
    <location>
        <begin position="349"/>
        <end position="369"/>
    </location>
</feature>
<feature type="region of interest" description="Disordered" evidence="5">
    <location>
        <begin position="1115"/>
        <end position="1135"/>
    </location>
</feature>
<feature type="region of interest" description="Disordered" evidence="5">
    <location>
        <begin position="755"/>
        <end position="790"/>
    </location>
</feature>
<dbReference type="InterPro" id="IPR026395">
    <property type="entry name" value="CshA_fibril"/>
</dbReference>
<feature type="transmembrane region" description="Helical" evidence="6">
    <location>
        <begin position="1218"/>
        <end position="1235"/>
    </location>
</feature>
<feature type="compositionally biased region" description="Polar residues" evidence="5">
    <location>
        <begin position="769"/>
        <end position="779"/>
    </location>
</feature>
<name>A0AAW6D1B9_STRSL</name>
<feature type="compositionally biased region" description="Polar residues" evidence="5">
    <location>
        <begin position="36"/>
        <end position="50"/>
    </location>
</feature>
<feature type="region of interest" description="Disordered" evidence="5">
    <location>
        <begin position="850"/>
        <end position="892"/>
    </location>
</feature>
<feature type="region of interest" description="Disordered" evidence="5">
    <location>
        <begin position="435"/>
        <end position="477"/>
    </location>
</feature>
<evidence type="ECO:0000256" key="5">
    <source>
        <dbReference type="SAM" id="MobiDB-lite"/>
    </source>
</evidence>
<feature type="compositionally biased region" description="Low complexity" evidence="5">
    <location>
        <begin position="755"/>
        <end position="768"/>
    </location>
</feature>
<feature type="compositionally biased region" description="Polar residues" evidence="5">
    <location>
        <begin position="969"/>
        <end position="981"/>
    </location>
</feature>
<feature type="compositionally biased region" description="Low complexity" evidence="5">
    <location>
        <begin position="850"/>
        <end position="869"/>
    </location>
</feature>
<feature type="region of interest" description="Disordered" evidence="5">
    <location>
        <begin position="961"/>
        <end position="992"/>
    </location>
</feature>
<dbReference type="RefSeq" id="WP_230310546.1">
    <property type="nucleotide sequence ID" value="NZ_JADOZZ010000001.1"/>
</dbReference>
<feature type="compositionally biased region" description="Low complexity" evidence="5">
    <location>
        <begin position="121"/>
        <end position="159"/>
    </location>
</feature>
<dbReference type="NCBIfam" id="TIGR04225">
    <property type="entry name" value="CshA_fibril_rpt"/>
    <property type="match status" value="10"/>
</dbReference>
<dbReference type="InterPro" id="IPR027579">
    <property type="entry name" value="SSSPR51_Rpt"/>
</dbReference>
<dbReference type="Proteomes" id="UP001210204">
    <property type="component" value="Unassembled WGS sequence"/>
</dbReference>
<keyword evidence="6" id="KW-0812">Transmembrane</keyword>
<feature type="region of interest" description="Disordered" evidence="5">
    <location>
        <begin position="342"/>
        <end position="370"/>
    </location>
</feature>
<evidence type="ECO:0000256" key="4">
    <source>
        <dbReference type="ARBA" id="ARBA00023088"/>
    </source>
</evidence>
<evidence type="ECO:0000256" key="6">
    <source>
        <dbReference type="SAM" id="Phobius"/>
    </source>
</evidence>
<keyword evidence="1" id="KW-0134">Cell wall</keyword>
<dbReference type="Pfam" id="PF00746">
    <property type="entry name" value="Gram_pos_anchor"/>
    <property type="match status" value="1"/>
</dbReference>
<dbReference type="Pfam" id="PF18877">
    <property type="entry name" value="SSSPR-51"/>
    <property type="match status" value="2"/>
</dbReference>
<dbReference type="NCBIfam" id="TIGR01167">
    <property type="entry name" value="LPXTG_anchor"/>
    <property type="match status" value="1"/>
</dbReference>
<keyword evidence="6" id="KW-1133">Transmembrane helix</keyword>
<feature type="compositionally biased region" description="Polar residues" evidence="5">
    <location>
        <begin position="1202"/>
        <end position="1213"/>
    </location>
</feature>
<keyword evidence="4" id="KW-0572">Peptidoglycan-anchor</keyword>
<evidence type="ECO:0000256" key="3">
    <source>
        <dbReference type="ARBA" id="ARBA00022729"/>
    </source>
</evidence>
<protein>
    <submittedName>
        <fullName evidence="8">LPXTG cell wall anchor domain-containing protein</fullName>
    </submittedName>
</protein>
<organism evidence="8 9">
    <name type="scientific">Streptococcus salivarius</name>
    <dbReference type="NCBI Taxonomy" id="1304"/>
    <lineage>
        <taxon>Bacteria</taxon>
        <taxon>Bacillati</taxon>
        <taxon>Bacillota</taxon>
        <taxon>Bacilli</taxon>
        <taxon>Lactobacillales</taxon>
        <taxon>Streptococcaceae</taxon>
        <taxon>Streptococcus</taxon>
    </lineage>
</organism>
<keyword evidence="2" id="KW-0964">Secreted</keyword>
<feature type="non-terminal residue" evidence="8">
    <location>
        <position position="1"/>
    </location>
</feature>
<feature type="compositionally biased region" description="Low complexity" evidence="5">
    <location>
        <begin position="435"/>
        <end position="465"/>
    </location>
</feature>
<evidence type="ECO:0000256" key="2">
    <source>
        <dbReference type="ARBA" id="ARBA00022525"/>
    </source>
</evidence>
<feature type="region of interest" description="Disordered" evidence="5">
    <location>
        <begin position="29"/>
        <end position="50"/>
    </location>
</feature>